<protein>
    <submittedName>
        <fullName evidence="2">Uncharacterized protein</fullName>
    </submittedName>
</protein>
<evidence type="ECO:0000313" key="3">
    <source>
        <dbReference type="Proteomes" id="UP000249390"/>
    </source>
</evidence>
<accession>A0A328CZQ3</accession>
<evidence type="ECO:0000313" key="2">
    <source>
        <dbReference type="EMBL" id="RAL38965.1"/>
    </source>
</evidence>
<name>A0A328CZQ3_9ASTE</name>
<keyword evidence="1" id="KW-1133">Transmembrane helix</keyword>
<feature type="transmembrane region" description="Helical" evidence="1">
    <location>
        <begin position="12"/>
        <end position="38"/>
    </location>
</feature>
<dbReference type="EMBL" id="NQVE01000204">
    <property type="protein sequence ID" value="RAL38965.1"/>
    <property type="molecule type" value="Genomic_DNA"/>
</dbReference>
<keyword evidence="1" id="KW-0812">Transmembrane</keyword>
<keyword evidence="1" id="KW-0472">Membrane</keyword>
<reference evidence="2 3" key="1">
    <citation type="submission" date="2018-06" db="EMBL/GenBank/DDBJ databases">
        <title>The Genome of Cuscuta australis (Dodder) Provides Insight into the Evolution of Plant Parasitism.</title>
        <authorList>
            <person name="Liu H."/>
        </authorList>
    </citation>
    <scope>NUCLEOTIDE SEQUENCE [LARGE SCALE GENOMIC DNA]</scope>
    <source>
        <strain evidence="3">cv. Yunnan</strain>
        <tissue evidence="2">Vines</tissue>
    </source>
</reference>
<evidence type="ECO:0000256" key="1">
    <source>
        <dbReference type="SAM" id="Phobius"/>
    </source>
</evidence>
<gene>
    <name evidence="2" type="ORF">DM860_014791</name>
</gene>
<organism evidence="2 3">
    <name type="scientific">Cuscuta australis</name>
    <dbReference type="NCBI Taxonomy" id="267555"/>
    <lineage>
        <taxon>Eukaryota</taxon>
        <taxon>Viridiplantae</taxon>
        <taxon>Streptophyta</taxon>
        <taxon>Embryophyta</taxon>
        <taxon>Tracheophyta</taxon>
        <taxon>Spermatophyta</taxon>
        <taxon>Magnoliopsida</taxon>
        <taxon>eudicotyledons</taxon>
        <taxon>Gunneridae</taxon>
        <taxon>Pentapetalae</taxon>
        <taxon>asterids</taxon>
        <taxon>lamiids</taxon>
        <taxon>Solanales</taxon>
        <taxon>Convolvulaceae</taxon>
        <taxon>Cuscuteae</taxon>
        <taxon>Cuscuta</taxon>
        <taxon>Cuscuta subgen. Grammica</taxon>
        <taxon>Cuscuta sect. Cleistogrammica</taxon>
    </lineage>
</organism>
<comment type="caution">
    <text evidence="2">The sequence shown here is derived from an EMBL/GenBank/DDBJ whole genome shotgun (WGS) entry which is preliminary data.</text>
</comment>
<dbReference type="AlphaFoldDB" id="A0A328CZQ3"/>
<dbReference type="Proteomes" id="UP000249390">
    <property type="component" value="Unassembled WGS sequence"/>
</dbReference>
<sequence length="71" mass="8179">MGTQAPRVRNQLIRFFLLHLGRLGMLELCILYAGIVGWCANHHHFSADNHVHHHLLQHMPGNQDDAQKVYT</sequence>
<keyword evidence="3" id="KW-1185">Reference proteome</keyword>
<proteinExistence type="predicted"/>